<dbReference type="SUPFAM" id="SSF54637">
    <property type="entry name" value="Thioesterase/thiol ester dehydrase-isomerase"/>
    <property type="match status" value="1"/>
</dbReference>
<dbReference type="OrthoDB" id="9796589at2"/>
<keyword evidence="2" id="KW-1185">Reference proteome</keyword>
<sequence length="229" mass="25380">MSPPFFEEFAVGQRQIRPVPQKSFDPAALAAVFTGEGVLTDLSWQHVSAGSPDDRLEAELVVTRCRRAQDRDNGLVQRHLRVRNQHGETRQRGCATVLVPARGPGPDRVCHNFGTVAWGEALTEGLGEDFARATASWDGTIGLRCGEDEVHLRVYRGRVVEVTRRAPLGATFVLAASELTWTELVTGPADDFMRRAMHGEFEVTGNGYEYLRLTKVLALLARRAREVAR</sequence>
<protein>
    <submittedName>
        <fullName evidence="1">Uncharacterized protein</fullName>
    </submittedName>
</protein>
<dbReference type="SUPFAM" id="SSF55718">
    <property type="entry name" value="SCP-like"/>
    <property type="match status" value="1"/>
</dbReference>
<gene>
    <name evidence="1" type="ORF">FNH06_06465</name>
</gene>
<dbReference type="EMBL" id="VJZA01000006">
    <property type="protein sequence ID" value="TVT24606.1"/>
    <property type="molecule type" value="Genomic_DNA"/>
</dbReference>
<evidence type="ECO:0000313" key="1">
    <source>
        <dbReference type="EMBL" id="TVT24606.1"/>
    </source>
</evidence>
<evidence type="ECO:0000313" key="2">
    <source>
        <dbReference type="Proteomes" id="UP000318578"/>
    </source>
</evidence>
<organism evidence="1 2">
    <name type="scientific">Amycolatopsis acidiphila</name>
    <dbReference type="NCBI Taxonomy" id="715473"/>
    <lineage>
        <taxon>Bacteria</taxon>
        <taxon>Bacillati</taxon>
        <taxon>Actinomycetota</taxon>
        <taxon>Actinomycetes</taxon>
        <taxon>Pseudonocardiales</taxon>
        <taxon>Pseudonocardiaceae</taxon>
        <taxon>Amycolatopsis</taxon>
    </lineage>
</organism>
<dbReference type="InterPro" id="IPR036527">
    <property type="entry name" value="SCP2_sterol-bd_dom_sf"/>
</dbReference>
<dbReference type="Proteomes" id="UP000318578">
    <property type="component" value="Unassembled WGS sequence"/>
</dbReference>
<name>A0A558AK14_9PSEU</name>
<dbReference type="InterPro" id="IPR029069">
    <property type="entry name" value="HotDog_dom_sf"/>
</dbReference>
<dbReference type="Gene3D" id="3.30.1050.10">
    <property type="entry name" value="SCP2 sterol-binding domain"/>
    <property type="match status" value="1"/>
</dbReference>
<dbReference type="AlphaFoldDB" id="A0A558AK14"/>
<reference evidence="1 2" key="1">
    <citation type="submission" date="2019-07" db="EMBL/GenBank/DDBJ databases">
        <title>New species of Amycolatopsis and Streptomyces.</title>
        <authorList>
            <person name="Duangmal K."/>
            <person name="Teo W.F.A."/>
            <person name="Lipun K."/>
        </authorList>
    </citation>
    <scope>NUCLEOTIDE SEQUENCE [LARGE SCALE GENOMIC DNA]</scope>
    <source>
        <strain evidence="1 2">JCM 30562</strain>
    </source>
</reference>
<comment type="caution">
    <text evidence="1">The sequence shown here is derived from an EMBL/GenBank/DDBJ whole genome shotgun (WGS) entry which is preliminary data.</text>
</comment>
<accession>A0A558AK14</accession>
<proteinExistence type="predicted"/>
<dbReference type="Gene3D" id="3.10.129.10">
    <property type="entry name" value="Hotdog Thioesterase"/>
    <property type="match status" value="1"/>
</dbReference>
<dbReference type="RefSeq" id="WP_144635118.1">
    <property type="nucleotide sequence ID" value="NZ_BNAX01000009.1"/>
</dbReference>